<comment type="function">
    <text evidence="1">Involved in nucleolar processing of pre-18S ribosomal RNA.</text>
</comment>
<keyword evidence="8" id="KW-1185">Reference proteome</keyword>
<dbReference type="AlphaFoldDB" id="A0A0P1BNP5"/>
<dbReference type="GO" id="GO:0032040">
    <property type="term" value="C:small-subunit processome"/>
    <property type="evidence" value="ECO:0007669"/>
    <property type="project" value="InterPro"/>
</dbReference>
<comment type="similarity">
    <text evidence="3">Belongs to the UTP11 family.</text>
</comment>
<dbReference type="PANTHER" id="PTHR12838:SF0">
    <property type="entry name" value="U3 SMALL NUCLEOLAR RNA-ASSOCIATED PROTEIN 11-RELATED"/>
    <property type="match status" value="1"/>
</dbReference>
<evidence type="ECO:0000256" key="6">
    <source>
        <dbReference type="SAM" id="MobiDB-lite"/>
    </source>
</evidence>
<dbReference type="Pfam" id="PF03998">
    <property type="entry name" value="Utp11"/>
    <property type="match status" value="1"/>
</dbReference>
<evidence type="ECO:0000256" key="5">
    <source>
        <dbReference type="ARBA" id="ARBA00023242"/>
    </source>
</evidence>
<comment type="subcellular location">
    <subcellularLocation>
        <location evidence="2">Nucleus</location>
        <location evidence="2">Nucleolus</location>
    </subcellularLocation>
</comment>
<dbReference type="InterPro" id="IPR007144">
    <property type="entry name" value="SSU_processome_Utp11"/>
</dbReference>
<dbReference type="EMBL" id="CCYA01000275">
    <property type="protein sequence ID" value="CEH18529.1"/>
    <property type="molecule type" value="Genomic_DNA"/>
</dbReference>
<dbReference type="PANTHER" id="PTHR12838">
    <property type="entry name" value="U3 SMALL NUCLEOLAR RNA-ASSOCIATED PROTEIN 11"/>
    <property type="match status" value="1"/>
</dbReference>
<feature type="compositionally biased region" description="Basic residues" evidence="6">
    <location>
        <begin position="9"/>
        <end position="26"/>
    </location>
</feature>
<proteinExistence type="inferred from homology"/>
<evidence type="ECO:0000256" key="2">
    <source>
        <dbReference type="ARBA" id="ARBA00004604"/>
    </source>
</evidence>
<name>A0A0P1BNP5_9BASI</name>
<dbReference type="STRING" id="401625.A0A0P1BNP5"/>
<sequence length="363" mass="40025">MESSSLRNAVHRRQHKERGQLNRRKNLGLLEKHKDYVERARDYNSKKERLKRLGQKAMDKNEDEFYFGMIKSRTEGGVHIANRETSQVLPRDEVALLKTQDSAYIVTQIRAEKKRMEKLVQRIAPMVSHMRGEWLDAKAERRGALRIAGLIAAEPRTGKRPTVADTLGHGGRRTVWVEGVEELRAYKPLSSELPLLGSPAAAASSAPETRRVGSIKGQDDDEDEDEDAAMSDDDASSVESDEASASLPSRAAKKADQDARAADRKTFEKHASALLAELQARQVRLKTLESVLSKLSTVRALISTSKSGGTSARKVRAKEANAKEAVAAGGVAGKHGLSLATGANGDNGRSSRSIWRWSKERKR</sequence>
<feature type="compositionally biased region" description="Acidic residues" evidence="6">
    <location>
        <begin position="219"/>
        <end position="242"/>
    </location>
</feature>
<accession>A0A0P1BNP5</accession>
<keyword evidence="4" id="KW-0698">rRNA processing</keyword>
<feature type="region of interest" description="Disordered" evidence="6">
    <location>
        <begin position="1"/>
        <end position="28"/>
    </location>
</feature>
<feature type="compositionally biased region" description="Low complexity" evidence="6">
    <location>
        <begin position="198"/>
        <end position="207"/>
    </location>
</feature>
<protein>
    <submittedName>
        <fullName evidence="7">Uncharacterized conserved protein</fullName>
    </submittedName>
</protein>
<keyword evidence="5" id="KW-0539">Nucleus</keyword>
<organism evidence="7 8">
    <name type="scientific">Ceraceosorus bombacis</name>
    <dbReference type="NCBI Taxonomy" id="401625"/>
    <lineage>
        <taxon>Eukaryota</taxon>
        <taxon>Fungi</taxon>
        <taxon>Dikarya</taxon>
        <taxon>Basidiomycota</taxon>
        <taxon>Ustilaginomycotina</taxon>
        <taxon>Exobasidiomycetes</taxon>
        <taxon>Ceraceosorales</taxon>
        <taxon>Ceraceosoraceae</taxon>
        <taxon>Ceraceosorus</taxon>
    </lineage>
</organism>
<evidence type="ECO:0000256" key="1">
    <source>
        <dbReference type="ARBA" id="ARBA00004099"/>
    </source>
</evidence>
<feature type="region of interest" description="Disordered" evidence="6">
    <location>
        <begin position="335"/>
        <end position="363"/>
    </location>
</feature>
<evidence type="ECO:0000313" key="7">
    <source>
        <dbReference type="EMBL" id="CEH18529.1"/>
    </source>
</evidence>
<feature type="region of interest" description="Disordered" evidence="6">
    <location>
        <begin position="198"/>
        <end position="265"/>
    </location>
</feature>
<dbReference type="OrthoDB" id="29058at2759"/>
<dbReference type="GO" id="GO:0006364">
    <property type="term" value="P:rRNA processing"/>
    <property type="evidence" value="ECO:0007669"/>
    <property type="project" value="UniProtKB-KW"/>
</dbReference>
<evidence type="ECO:0000256" key="3">
    <source>
        <dbReference type="ARBA" id="ARBA00008105"/>
    </source>
</evidence>
<reference evidence="7 8" key="1">
    <citation type="submission" date="2014-09" db="EMBL/GenBank/DDBJ databases">
        <authorList>
            <person name="Magalhaes I.L.F."/>
            <person name="Oliveira U."/>
            <person name="Santos F.R."/>
            <person name="Vidigal T.H.D.A."/>
            <person name="Brescovit A.D."/>
            <person name="Santos A.J."/>
        </authorList>
    </citation>
    <scope>NUCLEOTIDE SEQUENCE [LARGE SCALE GENOMIC DNA]</scope>
</reference>
<evidence type="ECO:0000313" key="8">
    <source>
        <dbReference type="Proteomes" id="UP000054845"/>
    </source>
</evidence>
<feature type="compositionally biased region" description="Basic and acidic residues" evidence="6">
    <location>
        <begin position="253"/>
        <end position="265"/>
    </location>
</feature>
<dbReference type="Proteomes" id="UP000054845">
    <property type="component" value="Unassembled WGS sequence"/>
</dbReference>
<evidence type="ECO:0000256" key="4">
    <source>
        <dbReference type="ARBA" id="ARBA00022552"/>
    </source>
</evidence>